<dbReference type="PROSITE" id="PS50113">
    <property type="entry name" value="PAC"/>
    <property type="match status" value="1"/>
</dbReference>
<keyword evidence="4" id="KW-0808">Transferase</keyword>
<protein>
    <recommendedName>
        <fullName evidence="2">histidine kinase</fullName>
        <ecNumber evidence="2">2.7.13.3</ecNumber>
    </recommendedName>
</protein>
<dbReference type="SUPFAM" id="SSF55785">
    <property type="entry name" value="PYP-like sensor domain (PAS domain)"/>
    <property type="match status" value="1"/>
</dbReference>
<dbReference type="InterPro" id="IPR052162">
    <property type="entry name" value="Sensor_kinase/Photoreceptor"/>
</dbReference>
<evidence type="ECO:0000313" key="6">
    <source>
        <dbReference type="EMBL" id="BAU55054.1"/>
    </source>
</evidence>
<evidence type="ECO:0000256" key="2">
    <source>
        <dbReference type="ARBA" id="ARBA00012438"/>
    </source>
</evidence>
<dbReference type="CDD" id="cd00130">
    <property type="entry name" value="PAS"/>
    <property type="match status" value="1"/>
</dbReference>
<dbReference type="InterPro" id="IPR035965">
    <property type="entry name" value="PAS-like_dom_sf"/>
</dbReference>
<sequence length="385" mass="43312">MKGKPKMDWNSMIAAFDAKQNLLHSLNAYQKAVNTAAIVSITDRGGKILYVNDLFCEISKYNRKELLGKNHRIVNSGFHPPEFFKGLWKVIVSGSVWHGEIKNKAKDGSYYWVDTTISPIFNDNGDVVQYLSIRTLITERKDLEQEKERLLEDLTGKYNDMMQFNYIVSHNIRAPIAKIISLIDLLKDECVNHDDNAQILIKYLIDSALSLDEVINDLTNILSVSRAENQNIELVNLAGIINSVQDNLETQIRESGTSLQIYIDEDAMNFYSIKSYVNSIIFNLVSNAIKYSKRDLHPSIIIQAKKIDGRLMLIVTDYGIGIDLGKAGTDLFGLYKRFNFSKEGRGLGLYMTKTQVEALGGTIDVSSHPGVGTTFTISLPVKNND</sequence>
<dbReference type="InterPro" id="IPR003594">
    <property type="entry name" value="HATPase_dom"/>
</dbReference>
<dbReference type="PROSITE" id="PS50109">
    <property type="entry name" value="HIS_KIN"/>
    <property type="match status" value="1"/>
</dbReference>
<dbReference type="InterPro" id="IPR036097">
    <property type="entry name" value="HisK_dim/P_sf"/>
</dbReference>
<dbReference type="InterPro" id="IPR000014">
    <property type="entry name" value="PAS"/>
</dbReference>
<accession>A0A0X8X3J1</accession>
<dbReference type="InterPro" id="IPR005467">
    <property type="entry name" value="His_kinase_dom"/>
</dbReference>
<dbReference type="InterPro" id="IPR001610">
    <property type="entry name" value="PAC"/>
</dbReference>
<dbReference type="PANTHER" id="PTHR43304">
    <property type="entry name" value="PHYTOCHROME-LIKE PROTEIN CPH1"/>
    <property type="match status" value="1"/>
</dbReference>
<dbReference type="Gene3D" id="3.30.450.20">
    <property type="entry name" value="PAS domain"/>
    <property type="match status" value="1"/>
</dbReference>
<dbReference type="InterPro" id="IPR036890">
    <property type="entry name" value="HATPase_C_sf"/>
</dbReference>
<dbReference type="AlphaFoldDB" id="A0A0X8X3J1"/>
<dbReference type="PANTHER" id="PTHR43304:SF1">
    <property type="entry name" value="PAC DOMAIN-CONTAINING PROTEIN"/>
    <property type="match status" value="1"/>
</dbReference>
<evidence type="ECO:0000256" key="4">
    <source>
        <dbReference type="ARBA" id="ARBA00022679"/>
    </source>
</evidence>
<dbReference type="EC" id="2.7.13.3" evidence="2"/>
<comment type="catalytic activity">
    <reaction evidence="1">
        <text>ATP + protein L-histidine = ADP + protein N-phospho-L-histidine.</text>
        <dbReference type="EC" id="2.7.13.3"/>
    </reaction>
</comment>
<keyword evidence="7" id="KW-1185">Reference proteome</keyword>
<dbReference type="EMBL" id="AP017313">
    <property type="protein sequence ID" value="BAU55054.1"/>
    <property type="molecule type" value="Genomic_DNA"/>
</dbReference>
<dbReference type="OrthoDB" id="1522284at2"/>
<keyword evidence="5" id="KW-0418">Kinase</keyword>
<dbReference type="InterPro" id="IPR004358">
    <property type="entry name" value="Sig_transdc_His_kin-like_C"/>
</dbReference>
<dbReference type="SMART" id="SM00086">
    <property type="entry name" value="PAC"/>
    <property type="match status" value="1"/>
</dbReference>
<dbReference type="Gene3D" id="1.10.287.130">
    <property type="match status" value="1"/>
</dbReference>
<dbReference type="CDD" id="cd00082">
    <property type="entry name" value="HisKA"/>
    <property type="match status" value="1"/>
</dbReference>
<dbReference type="Pfam" id="PF00512">
    <property type="entry name" value="HisKA"/>
    <property type="match status" value="1"/>
</dbReference>
<organism evidence="6 7">
    <name type="scientific">Mucilaginibacter gotjawali</name>
    <dbReference type="NCBI Taxonomy" id="1550579"/>
    <lineage>
        <taxon>Bacteria</taxon>
        <taxon>Pseudomonadati</taxon>
        <taxon>Bacteroidota</taxon>
        <taxon>Sphingobacteriia</taxon>
        <taxon>Sphingobacteriales</taxon>
        <taxon>Sphingobacteriaceae</taxon>
        <taxon>Mucilaginibacter</taxon>
    </lineage>
</organism>
<dbReference type="SUPFAM" id="SSF55874">
    <property type="entry name" value="ATPase domain of HSP90 chaperone/DNA topoisomerase II/histidine kinase"/>
    <property type="match status" value="1"/>
</dbReference>
<dbReference type="KEGG" id="mgot:MgSA37_03235"/>
<dbReference type="InterPro" id="IPR000700">
    <property type="entry name" value="PAS-assoc_C"/>
</dbReference>
<proteinExistence type="predicted"/>
<evidence type="ECO:0000256" key="3">
    <source>
        <dbReference type="ARBA" id="ARBA00022553"/>
    </source>
</evidence>
<dbReference type="Pfam" id="PF02518">
    <property type="entry name" value="HATPase_c"/>
    <property type="match status" value="1"/>
</dbReference>
<dbReference type="SMART" id="SM00387">
    <property type="entry name" value="HATPase_c"/>
    <property type="match status" value="1"/>
</dbReference>
<dbReference type="Pfam" id="PF13426">
    <property type="entry name" value="PAS_9"/>
    <property type="match status" value="1"/>
</dbReference>
<name>A0A0X8X3J1_9SPHI</name>
<dbReference type="NCBIfam" id="TIGR00229">
    <property type="entry name" value="sensory_box"/>
    <property type="match status" value="1"/>
</dbReference>
<evidence type="ECO:0000256" key="5">
    <source>
        <dbReference type="ARBA" id="ARBA00022777"/>
    </source>
</evidence>
<dbReference type="PRINTS" id="PR00344">
    <property type="entry name" value="BCTRLSENSOR"/>
</dbReference>
<reference evidence="6 7" key="1">
    <citation type="submission" date="2015-12" db="EMBL/GenBank/DDBJ databases">
        <title>Genome sequence of Mucilaginibacter gotjawali.</title>
        <authorList>
            <person name="Lee J.S."/>
            <person name="Lee K.C."/>
            <person name="Kim K.K."/>
            <person name="Lee B.W."/>
        </authorList>
    </citation>
    <scope>NUCLEOTIDE SEQUENCE [LARGE SCALE GENOMIC DNA]</scope>
    <source>
        <strain evidence="6 7">SA3-7</strain>
    </source>
</reference>
<dbReference type="GO" id="GO:0000155">
    <property type="term" value="F:phosphorelay sensor kinase activity"/>
    <property type="evidence" value="ECO:0007669"/>
    <property type="project" value="InterPro"/>
</dbReference>
<dbReference type="SUPFAM" id="SSF47384">
    <property type="entry name" value="Homodimeric domain of signal transducing histidine kinase"/>
    <property type="match status" value="1"/>
</dbReference>
<dbReference type="RefSeq" id="WP_096353219.1">
    <property type="nucleotide sequence ID" value="NZ_JACHWX010000007.1"/>
</dbReference>
<dbReference type="Gene3D" id="3.30.565.10">
    <property type="entry name" value="Histidine kinase-like ATPase, C-terminal domain"/>
    <property type="match status" value="1"/>
</dbReference>
<evidence type="ECO:0000256" key="1">
    <source>
        <dbReference type="ARBA" id="ARBA00000085"/>
    </source>
</evidence>
<gene>
    <name evidence="6" type="ORF">MgSA37_03235</name>
</gene>
<evidence type="ECO:0000313" key="7">
    <source>
        <dbReference type="Proteomes" id="UP000218263"/>
    </source>
</evidence>
<keyword evidence="3" id="KW-0597">Phosphoprotein</keyword>
<dbReference type="PROSITE" id="PS50112">
    <property type="entry name" value="PAS"/>
    <property type="match status" value="1"/>
</dbReference>
<dbReference type="Proteomes" id="UP000218263">
    <property type="component" value="Chromosome"/>
</dbReference>
<dbReference type="InterPro" id="IPR003661">
    <property type="entry name" value="HisK_dim/P_dom"/>
</dbReference>